<evidence type="ECO:0000313" key="2">
    <source>
        <dbReference type="EMBL" id="GIY80256.1"/>
    </source>
</evidence>
<evidence type="ECO:0000256" key="1">
    <source>
        <dbReference type="SAM" id="Phobius"/>
    </source>
</evidence>
<keyword evidence="1" id="KW-0472">Membrane</keyword>
<name>A0AAV4WBP0_9ARAC</name>
<sequence length="118" mass="14084">MSEPERSHHVTFNPEVDIRVFEEEPSPRRRRRYVCQTGEVLWLTVLCIVCTILLIFFVIIEVKGGPAVIRDKQLWMYVLAIWPALAIMNAVLHHRQQLRAIFRRNRMELPVRYEARDE</sequence>
<evidence type="ECO:0008006" key="4">
    <source>
        <dbReference type="Google" id="ProtNLM"/>
    </source>
</evidence>
<dbReference type="Proteomes" id="UP001054837">
    <property type="component" value="Unassembled WGS sequence"/>
</dbReference>
<keyword evidence="1" id="KW-1133">Transmembrane helix</keyword>
<comment type="caution">
    <text evidence="2">The sequence shown here is derived from an EMBL/GenBank/DDBJ whole genome shotgun (WGS) entry which is preliminary data.</text>
</comment>
<feature type="transmembrane region" description="Helical" evidence="1">
    <location>
        <begin position="40"/>
        <end position="62"/>
    </location>
</feature>
<feature type="transmembrane region" description="Helical" evidence="1">
    <location>
        <begin position="74"/>
        <end position="92"/>
    </location>
</feature>
<evidence type="ECO:0000313" key="3">
    <source>
        <dbReference type="Proteomes" id="UP001054837"/>
    </source>
</evidence>
<dbReference type="AlphaFoldDB" id="A0AAV4WBP0"/>
<keyword evidence="1" id="KW-0812">Transmembrane</keyword>
<gene>
    <name evidence="2" type="ORF">CDAR_19261</name>
</gene>
<keyword evidence="3" id="KW-1185">Reference proteome</keyword>
<organism evidence="2 3">
    <name type="scientific">Caerostris darwini</name>
    <dbReference type="NCBI Taxonomy" id="1538125"/>
    <lineage>
        <taxon>Eukaryota</taxon>
        <taxon>Metazoa</taxon>
        <taxon>Ecdysozoa</taxon>
        <taxon>Arthropoda</taxon>
        <taxon>Chelicerata</taxon>
        <taxon>Arachnida</taxon>
        <taxon>Araneae</taxon>
        <taxon>Araneomorphae</taxon>
        <taxon>Entelegynae</taxon>
        <taxon>Araneoidea</taxon>
        <taxon>Araneidae</taxon>
        <taxon>Caerostris</taxon>
    </lineage>
</organism>
<dbReference type="EMBL" id="BPLQ01014490">
    <property type="protein sequence ID" value="GIY80256.1"/>
    <property type="molecule type" value="Genomic_DNA"/>
</dbReference>
<proteinExistence type="predicted"/>
<accession>A0AAV4WBP0</accession>
<protein>
    <recommendedName>
        <fullName evidence="4">Transmembrane protein</fullName>
    </recommendedName>
</protein>
<reference evidence="2 3" key="1">
    <citation type="submission" date="2021-06" db="EMBL/GenBank/DDBJ databases">
        <title>Caerostris darwini draft genome.</title>
        <authorList>
            <person name="Kono N."/>
            <person name="Arakawa K."/>
        </authorList>
    </citation>
    <scope>NUCLEOTIDE SEQUENCE [LARGE SCALE GENOMIC DNA]</scope>
</reference>